<accession>A0A811USY6</accession>
<dbReference type="PROSITE" id="PS51257">
    <property type="entry name" value="PROKAR_LIPOPROTEIN"/>
    <property type="match status" value="1"/>
</dbReference>
<organism evidence="1 2">
    <name type="scientific">Ceratitis capitata</name>
    <name type="common">Mediterranean fruit fly</name>
    <name type="synonym">Tephritis capitata</name>
    <dbReference type="NCBI Taxonomy" id="7213"/>
    <lineage>
        <taxon>Eukaryota</taxon>
        <taxon>Metazoa</taxon>
        <taxon>Ecdysozoa</taxon>
        <taxon>Arthropoda</taxon>
        <taxon>Hexapoda</taxon>
        <taxon>Insecta</taxon>
        <taxon>Pterygota</taxon>
        <taxon>Neoptera</taxon>
        <taxon>Endopterygota</taxon>
        <taxon>Diptera</taxon>
        <taxon>Brachycera</taxon>
        <taxon>Muscomorpha</taxon>
        <taxon>Tephritoidea</taxon>
        <taxon>Tephritidae</taxon>
        <taxon>Ceratitis</taxon>
        <taxon>Ceratitis</taxon>
    </lineage>
</organism>
<dbReference type="Proteomes" id="UP000606786">
    <property type="component" value="Unassembled WGS sequence"/>
</dbReference>
<comment type="caution">
    <text evidence="1">The sequence shown here is derived from an EMBL/GenBank/DDBJ whole genome shotgun (WGS) entry which is preliminary data.</text>
</comment>
<name>A0A811USY6_CERCA</name>
<keyword evidence="2" id="KW-1185">Reference proteome</keyword>
<protein>
    <submittedName>
        <fullName evidence="1">(Mediterranean fruit fly) hypothetical protein</fullName>
    </submittedName>
</protein>
<evidence type="ECO:0000313" key="1">
    <source>
        <dbReference type="EMBL" id="CAD7002272.1"/>
    </source>
</evidence>
<evidence type="ECO:0000313" key="2">
    <source>
        <dbReference type="Proteomes" id="UP000606786"/>
    </source>
</evidence>
<sequence length="64" mass="7057">MESRSMCNQYDRSLPITTSPNLASSCGMSSLSDIPLWFIVKNNGVTDTGEIKFNHYELGSPLMA</sequence>
<proteinExistence type="predicted"/>
<reference evidence="1" key="1">
    <citation type="submission" date="2020-11" db="EMBL/GenBank/DDBJ databases">
        <authorList>
            <person name="Whitehead M."/>
        </authorList>
    </citation>
    <scope>NUCLEOTIDE SEQUENCE</scope>
    <source>
        <strain evidence="1">EGII</strain>
    </source>
</reference>
<dbReference type="AlphaFoldDB" id="A0A811USY6"/>
<gene>
    <name evidence="1" type="ORF">CCAP1982_LOCUS10767</name>
</gene>
<dbReference type="EMBL" id="CAJHJT010000034">
    <property type="protein sequence ID" value="CAD7002272.1"/>
    <property type="molecule type" value="Genomic_DNA"/>
</dbReference>